<evidence type="ECO:0000313" key="1">
    <source>
        <dbReference type="EMBL" id="KAJ2770672.1"/>
    </source>
</evidence>
<dbReference type="EMBL" id="JANBUJ010000683">
    <property type="protein sequence ID" value="KAJ2770672.1"/>
    <property type="molecule type" value="Genomic_DNA"/>
</dbReference>
<comment type="caution">
    <text evidence="1">The sequence shown here is derived from an EMBL/GenBank/DDBJ whole genome shotgun (WGS) entry which is preliminary data.</text>
</comment>
<dbReference type="Proteomes" id="UP001140234">
    <property type="component" value="Unassembled WGS sequence"/>
</dbReference>
<gene>
    <name evidence="1" type="ORF">IWQ57_002555</name>
</gene>
<name>A0ACC1K065_9FUNG</name>
<feature type="non-terminal residue" evidence="1">
    <location>
        <position position="77"/>
    </location>
</feature>
<protein>
    <submittedName>
        <fullName evidence="1">Uncharacterized protein</fullName>
    </submittedName>
</protein>
<reference evidence="1" key="1">
    <citation type="submission" date="2022-07" db="EMBL/GenBank/DDBJ databases">
        <title>Phylogenomic reconstructions and comparative analyses of Kickxellomycotina fungi.</title>
        <authorList>
            <person name="Reynolds N.K."/>
            <person name="Stajich J.E."/>
            <person name="Barry K."/>
            <person name="Grigoriev I.V."/>
            <person name="Crous P."/>
            <person name="Smith M.E."/>
        </authorList>
    </citation>
    <scope>NUCLEOTIDE SEQUENCE</scope>
    <source>
        <strain evidence="1">CBS 109366</strain>
    </source>
</reference>
<evidence type="ECO:0000313" key="2">
    <source>
        <dbReference type="Proteomes" id="UP001140234"/>
    </source>
</evidence>
<accession>A0ACC1K065</accession>
<sequence>MSGRESTHSEYKLRSSIERGRQQYVVRNALTAAGLTGLCAGVYFYSLYAVKQEDFTDVPMPAVLTEEEKEAFARAGP</sequence>
<proteinExistence type="predicted"/>
<organism evidence="1 2">
    <name type="scientific">Coemansia nantahalensis</name>
    <dbReference type="NCBI Taxonomy" id="2789366"/>
    <lineage>
        <taxon>Eukaryota</taxon>
        <taxon>Fungi</taxon>
        <taxon>Fungi incertae sedis</taxon>
        <taxon>Zoopagomycota</taxon>
        <taxon>Kickxellomycotina</taxon>
        <taxon>Kickxellomycetes</taxon>
        <taxon>Kickxellales</taxon>
        <taxon>Kickxellaceae</taxon>
        <taxon>Coemansia</taxon>
    </lineage>
</organism>
<keyword evidence="2" id="KW-1185">Reference proteome</keyword>